<dbReference type="RefSeq" id="WP_349684298.1">
    <property type="nucleotide sequence ID" value="NZ_JBEGDD010000005.1"/>
</dbReference>
<keyword evidence="2" id="KW-1185">Reference proteome</keyword>
<dbReference type="CDD" id="cd24012">
    <property type="entry name" value="ASKHA_NBD_KDGal-kinase"/>
    <property type="match status" value="1"/>
</dbReference>
<gene>
    <name evidence="1" type="ORF">ABN401_07920</name>
</gene>
<dbReference type="Pfam" id="PF05035">
    <property type="entry name" value="DGOK"/>
    <property type="match status" value="1"/>
</dbReference>
<dbReference type="InterPro" id="IPR007729">
    <property type="entry name" value="DGOK"/>
</dbReference>
<organism evidence="1 2">
    <name type="scientific">Brevundimonas aurifodinae</name>
    <dbReference type="NCBI Taxonomy" id="1508312"/>
    <lineage>
        <taxon>Bacteria</taxon>
        <taxon>Pseudomonadati</taxon>
        <taxon>Pseudomonadota</taxon>
        <taxon>Alphaproteobacteria</taxon>
        <taxon>Caulobacterales</taxon>
        <taxon>Caulobacteraceae</taxon>
        <taxon>Brevundimonas</taxon>
    </lineage>
</organism>
<dbReference type="Proteomes" id="UP001445732">
    <property type="component" value="Unassembled WGS sequence"/>
</dbReference>
<proteinExistence type="predicted"/>
<dbReference type="InterPro" id="IPR042258">
    <property type="entry name" value="DGOK_N"/>
</dbReference>
<evidence type="ECO:0000313" key="1">
    <source>
        <dbReference type="EMBL" id="MEQ7155137.1"/>
    </source>
</evidence>
<sequence length="298" mass="31299">MTEPVLIGLDWGTTNLRAYLLGTDGAVIESRSDPRGAGALTSSDYPAVLQDAVGDWMAAGLPALICGMAGSRAGWREAPYQPCPASLEQVASQLTKPVARSGIWIVPGVAWAPGGVLLDVMRGEETQVFGVGDLGSRTTIIAPGTHSKWIVVEGGDIQTLKTYPTGELFAAIQTSPLFGAALSSGYSKGSPFLKGAERGLVDPAVTSTLFSVRIERLAERLSDASAAEYLSGLLIGSEVALASATFENQKDDVIVVGQSGLADLYSLVLYHAGYAKSRQVDAESATARGLWRIWKAEP</sequence>
<protein>
    <submittedName>
        <fullName evidence="1">2-dehydro-3-deoxygalactonokinase</fullName>
    </submittedName>
</protein>
<reference evidence="1 2" key="1">
    <citation type="submission" date="2024-06" db="EMBL/GenBank/DDBJ databases">
        <title>Brevundimonas sp. C11.</title>
        <authorList>
            <person name="Maltman C."/>
        </authorList>
    </citation>
    <scope>NUCLEOTIDE SEQUENCE [LARGE SCALE GENOMIC DNA]</scope>
    <source>
        <strain evidence="1 2">C11</strain>
    </source>
</reference>
<dbReference type="InterPro" id="IPR042257">
    <property type="entry name" value="DGOK_C"/>
</dbReference>
<evidence type="ECO:0000313" key="2">
    <source>
        <dbReference type="Proteomes" id="UP001445732"/>
    </source>
</evidence>
<accession>A0ABV1NNC0</accession>
<dbReference type="Gene3D" id="3.30.420.300">
    <property type="entry name" value="2-keto-3-deoxy-galactonokinase, substrate binding domain"/>
    <property type="match status" value="1"/>
</dbReference>
<comment type="caution">
    <text evidence="1">The sequence shown here is derived from an EMBL/GenBank/DDBJ whole genome shotgun (WGS) entry which is preliminary data.</text>
</comment>
<name>A0ABV1NNC0_9CAUL</name>
<dbReference type="EMBL" id="JBEGDD010000005">
    <property type="protein sequence ID" value="MEQ7155137.1"/>
    <property type="molecule type" value="Genomic_DNA"/>
</dbReference>
<dbReference type="Gene3D" id="3.30.420.310">
    <property type="entry name" value="2-keto-3-deoxy-galactonokinase, C-terminal domain"/>
    <property type="match status" value="1"/>
</dbReference>